<feature type="domain" description="ABC3 transporter permease C-terminal" evidence="12">
    <location>
        <begin position="174"/>
        <end position="296"/>
    </location>
</feature>
<dbReference type="GO" id="GO:0051301">
    <property type="term" value="P:cell division"/>
    <property type="evidence" value="ECO:0007669"/>
    <property type="project" value="UniProtKB-KW"/>
</dbReference>
<evidence type="ECO:0000256" key="9">
    <source>
        <dbReference type="ARBA" id="ARBA00023306"/>
    </source>
</evidence>
<feature type="transmembrane region" description="Helical" evidence="11">
    <location>
        <begin position="21"/>
        <end position="46"/>
    </location>
</feature>
<feature type="domain" description="FtsX extracellular" evidence="13">
    <location>
        <begin position="59"/>
        <end position="152"/>
    </location>
</feature>
<evidence type="ECO:0000256" key="10">
    <source>
        <dbReference type="PIRNR" id="PIRNR003097"/>
    </source>
</evidence>
<name>A0A923L7D4_9BACI</name>
<evidence type="ECO:0000313" key="14">
    <source>
        <dbReference type="EMBL" id="MBC5637887.1"/>
    </source>
</evidence>
<evidence type="ECO:0000256" key="4">
    <source>
        <dbReference type="ARBA" id="ARBA00022475"/>
    </source>
</evidence>
<accession>A0A923L7D4</accession>
<evidence type="ECO:0000256" key="6">
    <source>
        <dbReference type="ARBA" id="ARBA00022692"/>
    </source>
</evidence>
<proteinExistence type="inferred from homology"/>
<dbReference type="EMBL" id="JACOOL010000010">
    <property type="protein sequence ID" value="MBC5637887.1"/>
    <property type="molecule type" value="Genomic_DNA"/>
</dbReference>
<evidence type="ECO:0000313" key="15">
    <source>
        <dbReference type="Proteomes" id="UP000637359"/>
    </source>
</evidence>
<dbReference type="PANTHER" id="PTHR47755:SF1">
    <property type="entry name" value="CELL DIVISION PROTEIN FTSX"/>
    <property type="match status" value="1"/>
</dbReference>
<feature type="transmembrane region" description="Helical" evidence="11">
    <location>
        <begin position="172"/>
        <end position="192"/>
    </location>
</feature>
<keyword evidence="15" id="KW-1185">Reference proteome</keyword>
<evidence type="ECO:0000259" key="12">
    <source>
        <dbReference type="Pfam" id="PF02687"/>
    </source>
</evidence>
<dbReference type="PIRSF" id="PIRSF003097">
    <property type="entry name" value="FtsX"/>
    <property type="match status" value="1"/>
</dbReference>
<dbReference type="Pfam" id="PF02687">
    <property type="entry name" value="FtsX"/>
    <property type="match status" value="1"/>
</dbReference>
<evidence type="ECO:0000256" key="1">
    <source>
        <dbReference type="ARBA" id="ARBA00004651"/>
    </source>
</evidence>
<dbReference type="InterPro" id="IPR058204">
    <property type="entry name" value="FtsX_firmicutes-type"/>
</dbReference>
<comment type="similarity">
    <text evidence="2 10">Belongs to the ABC-4 integral membrane protein family. FtsX subfamily.</text>
</comment>
<dbReference type="PANTHER" id="PTHR47755">
    <property type="entry name" value="CELL DIVISION PROTEIN FTSX"/>
    <property type="match status" value="1"/>
</dbReference>
<feature type="transmembrane region" description="Helical" evidence="11">
    <location>
        <begin position="225"/>
        <end position="246"/>
    </location>
</feature>
<reference evidence="14" key="1">
    <citation type="submission" date="2020-08" db="EMBL/GenBank/DDBJ databases">
        <title>Genome public.</title>
        <authorList>
            <person name="Liu C."/>
            <person name="Sun Q."/>
        </authorList>
    </citation>
    <scope>NUCLEOTIDE SEQUENCE</scope>
    <source>
        <strain evidence="14">BX22</strain>
    </source>
</reference>
<evidence type="ECO:0000256" key="8">
    <source>
        <dbReference type="ARBA" id="ARBA00023136"/>
    </source>
</evidence>
<dbReference type="RefSeq" id="WP_186870594.1">
    <property type="nucleotide sequence ID" value="NZ_JACOOL010000010.1"/>
</dbReference>
<keyword evidence="6 11" id="KW-0812">Transmembrane</keyword>
<keyword evidence="9 10" id="KW-0131">Cell cycle</keyword>
<dbReference type="InterPro" id="IPR004513">
    <property type="entry name" value="FtsX"/>
</dbReference>
<organism evidence="14 15">
    <name type="scientific">Ornithinibacillus hominis</name>
    <dbReference type="NCBI Taxonomy" id="2763055"/>
    <lineage>
        <taxon>Bacteria</taxon>
        <taxon>Bacillati</taxon>
        <taxon>Bacillota</taxon>
        <taxon>Bacilli</taxon>
        <taxon>Bacillales</taxon>
        <taxon>Bacillaceae</taxon>
        <taxon>Ornithinibacillus</taxon>
    </lineage>
</organism>
<evidence type="ECO:0000256" key="3">
    <source>
        <dbReference type="ARBA" id="ARBA00021907"/>
    </source>
</evidence>
<feature type="transmembrane region" description="Helical" evidence="11">
    <location>
        <begin position="266"/>
        <end position="288"/>
    </location>
</feature>
<evidence type="ECO:0000256" key="5">
    <source>
        <dbReference type="ARBA" id="ARBA00022618"/>
    </source>
</evidence>
<dbReference type="Pfam" id="PF18075">
    <property type="entry name" value="FtsX_ECD"/>
    <property type="match status" value="1"/>
</dbReference>
<dbReference type="InterPro" id="IPR003838">
    <property type="entry name" value="ABC3_permease_C"/>
</dbReference>
<keyword evidence="5 10" id="KW-0132">Cell division</keyword>
<dbReference type="Gene3D" id="3.30.70.3040">
    <property type="match status" value="1"/>
</dbReference>
<keyword evidence="4 10" id="KW-1003">Cell membrane</keyword>
<protein>
    <recommendedName>
        <fullName evidence="3 10">Cell division protein FtsX</fullName>
    </recommendedName>
</protein>
<comment type="function">
    <text evidence="10">Part of the ABC transporter FtsEX involved in asymmetric cellular division facilitating the initiation of sporulation.</text>
</comment>
<gene>
    <name evidence="14" type="ORF">H8S33_13840</name>
</gene>
<evidence type="ECO:0000259" key="13">
    <source>
        <dbReference type="Pfam" id="PF18075"/>
    </source>
</evidence>
<keyword evidence="8 10" id="KW-0472">Membrane</keyword>
<keyword evidence="7 11" id="KW-1133">Transmembrane helix</keyword>
<evidence type="ECO:0000256" key="7">
    <source>
        <dbReference type="ARBA" id="ARBA00022989"/>
    </source>
</evidence>
<dbReference type="AlphaFoldDB" id="A0A923L7D4"/>
<evidence type="ECO:0000256" key="2">
    <source>
        <dbReference type="ARBA" id="ARBA00007379"/>
    </source>
</evidence>
<sequence>MKARTIKRHFREGAKNIYRNGWMTVASVGAVTVTLLLVGAFLGLILNLNHMAKKVEEDVVVKVLIDLAADDEQVIALGKEIEKIPGVASVVFSSKDDELNSLIDSMGEGGDVWGGFKSDNPLNHAYIVKADEPQETTGIAKTIAELDGVDSVTYGEDVAQNLFKFTDYARTIGIILIAGLVLTAIFLISNTIKLTIMARSREIGIMKLVGATNGFIRGPFFIEGLLLGVLGSIIPISAVLGGYKWIESSITTVQTIGFVEVLPFNPFAWQLALIILVIGAGIGMWGSLMSVRKFLKV</sequence>
<evidence type="ECO:0000256" key="11">
    <source>
        <dbReference type="SAM" id="Phobius"/>
    </source>
</evidence>
<dbReference type="Proteomes" id="UP000637359">
    <property type="component" value="Unassembled WGS sequence"/>
</dbReference>
<comment type="caution">
    <text evidence="14">The sequence shown here is derived from an EMBL/GenBank/DDBJ whole genome shotgun (WGS) entry which is preliminary data.</text>
</comment>
<dbReference type="GO" id="GO:0005886">
    <property type="term" value="C:plasma membrane"/>
    <property type="evidence" value="ECO:0007669"/>
    <property type="project" value="UniProtKB-SubCell"/>
</dbReference>
<dbReference type="NCBIfam" id="NF038347">
    <property type="entry name" value="FtsX_Gpos"/>
    <property type="match status" value="1"/>
</dbReference>
<comment type="subcellular location">
    <subcellularLocation>
        <location evidence="1">Cell membrane</location>
        <topology evidence="1">Multi-pass membrane protein</topology>
    </subcellularLocation>
</comment>
<dbReference type="InterPro" id="IPR040690">
    <property type="entry name" value="FtsX_ECD"/>
</dbReference>